<evidence type="ECO:0000313" key="3">
    <source>
        <dbReference type="Proteomes" id="UP000254330"/>
    </source>
</evidence>
<dbReference type="Proteomes" id="UP000254330">
    <property type="component" value="Unassembled WGS sequence"/>
</dbReference>
<evidence type="ECO:0000313" key="4">
    <source>
        <dbReference type="Proteomes" id="UP000294641"/>
    </source>
</evidence>
<sequence length="57" mass="6945">MIFYTSVCMGCKQEFKIFEGTQKYKQYKLDHDKKFLCDLCEGNVVDQARKNFYYKNR</sequence>
<dbReference type="AlphaFoldDB" id="A0A8B4QEA5"/>
<comment type="caution">
    <text evidence="1">The sequence shown here is derived from an EMBL/GenBank/DDBJ whole genome shotgun (WGS) entry which is preliminary data.</text>
</comment>
<reference evidence="2 4" key="2">
    <citation type="submission" date="2019-03" db="EMBL/GenBank/DDBJ databases">
        <title>Genomic Encyclopedia of Type Strains, Phase IV (KMG-IV): sequencing the most valuable type-strain genomes for metagenomic binning, comparative biology and taxonomic classification.</title>
        <authorList>
            <person name="Goeker M."/>
        </authorList>
    </citation>
    <scope>NUCLEOTIDE SEQUENCE [LARGE SCALE GENOMIC DNA]</scope>
    <source>
        <strain evidence="2 4">DSM 20580</strain>
    </source>
</reference>
<evidence type="ECO:0000313" key="2">
    <source>
        <dbReference type="EMBL" id="TDR34559.1"/>
    </source>
</evidence>
<reference evidence="1 3" key="1">
    <citation type="submission" date="2018-06" db="EMBL/GenBank/DDBJ databases">
        <authorList>
            <consortium name="Pathogen Informatics"/>
            <person name="Doyle S."/>
        </authorList>
    </citation>
    <scope>NUCLEOTIDE SEQUENCE [LARGE SCALE GENOMIC DNA]</scope>
    <source>
        <strain evidence="1 3">NCTC10597</strain>
    </source>
</reference>
<evidence type="ECO:0008006" key="5">
    <source>
        <dbReference type="Google" id="ProtNLM"/>
    </source>
</evidence>
<gene>
    <name evidence="2" type="ORF">DFR61_13728</name>
    <name evidence="1" type="ORF">NCTC10597_02828</name>
</gene>
<protein>
    <recommendedName>
        <fullName evidence="5">DUF2197 domain-containing protein</fullName>
    </recommendedName>
</protein>
<dbReference type="Proteomes" id="UP000294641">
    <property type="component" value="Unassembled WGS sequence"/>
</dbReference>
<keyword evidence="4" id="KW-1185">Reference proteome</keyword>
<dbReference type="EMBL" id="UGNP01000001">
    <property type="protein sequence ID" value="STX11032.1"/>
    <property type="molecule type" value="Genomic_DNA"/>
</dbReference>
<evidence type="ECO:0000313" key="1">
    <source>
        <dbReference type="EMBL" id="STX11032.1"/>
    </source>
</evidence>
<proteinExistence type="predicted"/>
<name>A0A8B4QEA5_9BACL</name>
<dbReference type="EMBL" id="SNZG01000037">
    <property type="protein sequence ID" value="TDR34559.1"/>
    <property type="molecule type" value="Genomic_DNA"/>
</dbReference>
<accession>A0A8B4QEA5</accession>
<organism evidence="1 3">
    <name type="scientific">Kurthia zopfii</name>
    <dbReference type="NCBI Taxonomy" id="1650"/>
    <lineage>
        <taxon>Bacteria</taxon>
        <taxon>Bacillati</taxon>
        <taxon>Bacillota</taxon>
        <taxon>Bacilli</taxon>
        <taxon>Bacillales</taxon>
        <taxon>Caryophanaceae</taxon>
        <taxon>Kurthia</taxon>
    </lineage>
</organism>